<evidence type="ECO:0000256" key="3">
    <source>
        <dbReference type="ARBA" id="ARBA00022989"/>
    </source>
</evidence>
<dbReference type="EMBL" id="OZ035834">
    <property type="protein sequence ID" value="CAL1575590.1"/>
    <property type="molecule type" value="Genomic_DNA"/>
</dbReference>
<dbReference type="Proteomes" id="UP001497482">
    <property type="component" value="Chromosome 12"/>
</dbReference>
<evidence type="ECO:0000256" key="4">
    <source>
        <dbReference type="ARBA" id="ARBA00023136"/>
    </source>
</evidence>
<dbReference type="GO" id="GO:0016020">
    <property type="term" value="C:membrane"/>
    <property type="evidence" value="ECO:0007669"/>
    <property type="project" value="UniProtKB-SubCell"/>
</dbReference>
<dbReference type="GO" id="GO:0022857">
    <property type="term" value="F:transmembrane transporter activity"/>
    <property type="evidence" value="ECO:0007669"/>
    <property type="project" value="InterPro"/>
</dbReference>
<evidence type="ECO:0000313" key="7">
    <source>
        <dbReference type="Proteomes" id="UP001497482"/>
    </source>
</evidence>
<keyword evidence="3 5" id="KW-1133">Transmembrane helix</keyword>
<keyword evidence="7" id="KW-1185">Reference proteome</keyword>
<sequence length="74" mass="8387">MTGNTSVFKPGYRRLLKLCGAYVYLLFMLVAVVAFSFTLLRLPETKGRTFDDIAEEFRGADEIPLNKTGFNTFN</sequence>
<protein>
    <submittedName>
        <fullName evidence="6">Uncharacterized protein</fullName>
    </submittedName>
</protein>
<reference evidence="6 7" key="1">
    <citation type="submission" date="2024-04" db="EMBL/GenBank/DDBJ databases">
        <authorList>
            <person name="Waldvogel A.-M."/>
            <person name="Schoenle A."/>
        </authorList>
    </citation>
    <scope>NUCLEOTIDE SEQUENCE [LARGE SCALE GENOMIC DNA]</scope>
</reference>
<feature type="transmembrane region" description="Helical" evidence="5">
    <location>
        <begin position="20"/>
        <end position="40"/>
    </location>
</feature>
<evidence type="ECO:0000313" key="6">
    <source>
        <dbReference type="EMBL" id="CAL1575590.1"/>
    </source>
</evidence>
<dbReference type="InterPro" id="IPR005828">
    <property type="entry name" value="MFS_sugar_transport-like"/>
</dbReference>
<name>A0AAV2JG91_KNICA</name>
<dbReference type="Gene3D" id="1.20.1250.20">
    <property type="entry name" value="MFS general substrate transporter like domains"/>
    <property type="match status" value="1"/>
</dbReference>
<keyword evidence="2 5" id="KW-0812">Transmembrane</keyword>
<gene>
    <name evidence="6" type="ORF">KC01_LOCUS7133</name>
</gene>
<accession>A0AAV2JG91</accession>
<dbReference type="Pfam" id="PF00083">
    <property type="entry name" value="Sugar_tr"/>
    <property type="match status" value="1"/>
</dbReference>
<proteinExistence type="predicted"/>
<dbReference type="AlphaFoldDB" id="A0AAV2JG91"/>
<dbReference type="InterPro" id="IPR036259">
    <property type="entry name" value="MFS_trans_sf"/>
</dbReference>
<keyword evidence="4 5" id="KW-0472">Membrane</keyword>
<organism evidence="6 7">
    <name type="scientific">Knipowitschia caucasica</name>
    <name type="common">Caucasian dwarf goby</name>
    <name type="synonym">Pomatoschistus caucasicus</name>
    <dbReference type="NCBI Taxonomy" id="637954"/>
    <lineage>
        <taxon>Eukaryota</taxon>
        <taxon>Metazoa</taxon>
        <taxon>Chordata</taxon>
        <taxon>Craniata</taxon>
        <taxon>Vertebrata</taxon>
        <taxon>Euteleostomi</taxon>
        <taxon>Actinopterygii</taxon>
        <taxon>Neopterygii</taxon>
        <taxon>Teleostei</taxon>
        <taxon>Neoteleostei</taxon>
        <taxon>Acanthomorphata</taxon>
        <taxon>Gobiaria</taxon>
        <taxon>Gobiiformes</taxon>
        <taxon>Gobioidei</taxon>
        <taxon>Gobiidae</taxon>
        <taxon>Gobiinae</taxon>
        <taxon>Knipowitschia</taxon>
    </lineage>
</organism>
<comment type="subcellular location">
    <subcellularLocation>
        <location evidence="1">Membrane</location>
        <topology evidence="1">Multi-pass membrane protein</topology>
    </subcellularLocation>
</comment>
<evidence type="ECO:0000256" key="1">
    <source>
        <dbReference type="ARBA" id="ARBA00004141"/>
    </source>
</evidence>
<evidence type="ECO:0000256" key="2">
    <source>
        <dbReference type="ARBA" id="ARBA00022692"/>
    </source>
</evidence>
<evidence type="ECO:0000256" key="5">
    <source>
        <dbReference type="SAM" id="Phobius"/>
    </source>
</evidence>